<proteinExistence type="predicted"/>
<dbReference type="EMBL" id="CP157940">
    <property type="protein sequence ID" value="XBS53186.1"/>
    <property type="molecule type" value="Genomic_DNA"/>
</dbReference>
<reference evidence="1" key="1">
    <citation type="submission" date="2024-06" db="EMBL/GenBank/DDBJ databases">
        <title>Lacrimispora cavernae sp. nov., a novel anaerobe isolated from bat guano pile inside a cave.</title>
        <authorList>
            <person name="Miller S.L."/>
            <person name="Lu N."/>
            <person name="King J."/>
            <person name="Sankaranarayanan K."/>
            <person name="Lawson P.A."/>
        </authorList>
    </citation>
    <scope>NUCLEOTIDE SEQUENCE</scope>
    <source>
        <strain evidence="1">BS-2</strain>
    </source>
</reference>
<dbReference type="RefSeq" id="WP_349945040.1">
    <property type="nucleotide sequence ID" value="NZ_CP157940.1"/>
</dbReference>
<name>A0AAU7PLC1_9FIRM</name>
<gene>
    <name evidence="1" type="ORF">ABFV83_15330</name>
</gene>
<sequence length="231" mass="25849">MEYGSGSGFSGCFQAKAVFLGKGKRLMKETVKKVWKLIRSGKKTVSQETIGIIGTGRGVGATHFTVMTAGYLGGVLRKRCAVLEWNSHGDFRNLRKLCEKEKAQTGCFQMLEADYYEKAGIDTLLLCKKSGYQAVIVDYGTVKEGSLEEFLRCDRQFVLGSLSEWQLEAFLEFERKGKKAEKSWKTLVSFGSEEARRNAEKRLNIPIARIPVSVDVFAVTGEIIGFYQQLL</sequence>
<dbReference type="AlphaFoldDB" id="A0AAU7PLC1"/>
<protein>
    <submittedName>
        <fullName evidence="1">Uncharacterized protein</fullName>
    </submittedName>
</protein>
<evidence type="ECO:0000313" key="1">
    <source>
        <dbReference type="EMBL" id="XBS53186.1"/>
    </source>
</evidence>
<accession>A0AAU7PLC1</accession>
<organism evidence="1">
    <name type="scientific">Lacrimispora sp. BS-2</name>
    <dbReference type="NCBI Taxonomy" id="3151850"/>
    <lineage>
        <taxon>Bacteria</taxon>
        <taxon>Bacillati</taxon>
        <taxon>Bacillota</taxon>
        <taxon>Clostridia</taxon>
        <taxon>Lachnospirales</taxon>
        <taxon>Lachnospiraceae</taxon>
        <taxon>Lacrimispora</taxon>
    </lineage>
</organism>